<feature type="compositionally biased region" description="Basic and acidic residues" evidence="1">
    <location>
        <begin position="122"/>
        <end position="133"/>
    </location>
</feature>
<proteinExistence type="predicted"/>
<feature type="chain" id="PRO_5030040743" description="Glycine zipper family protein" evidence="2">
    <location>
        <begin position="25"/>
        <end position="382"/>
    </location>
</feature>
<protein>
    <recommendedName>
        <fullName evidence="7">Glycine zipper family protein</fullName>
    </recommendedName>
</protein>
<sequence length="382" mass="41270">MKSGIWCLASVGLLSLAIAGQAFAEGQGPGHGGQGGHGGGNGGGQWQGRPQGNQGGQWQGRPQGNQGGQWQGRPQGNQGGQWQGRPQGNQGGQWQGRPQGSQASQGQGRPQNNWNGQWQGRPSHDDRGPDHRPGNWTTQWSSPSQGGGNGRGSDRRPGDWTTQWPGLNHGDRDDHGPGRPSAGGGSWQGRPPSAPGNAWHGRPGGNWGPHPSNWRPGYVVDRVPSGYYRVPWRGSDYFFNDGYWYRPHGARYVVVTPPYGVRVSYLPSYAEQLWFGSMLYFLAAGTYYLFDNSSQTYEVVPPPPQVAQAPLPTGNPYDVIAYPMYGQSPQQQAQDHYECHTWAVGQSGFDPAMAGYAPSQQAVDAYRGALGSCMQGRGYSVN</sequence>
<keyword evidence="2" id="KW-0732">Signal</keyword>
<name>A0A239HWR9_9PSED</name>
<feature type="compositionally biased region" description="Polar residues" evidence="1">
    <location>
        <begin position="135"/>
        <end position="144"/>
    </location>
</feature>
<gene>
    <name evidence="3" type="ORF">SAMN05216189_100559</name>
    <name evidence="4" type="ORF">SAMN06295949_108129</name>
</gene>
<dbReference type="RefSeq" id="WP_089391203.1">
    <property type="nucleotide sequence ID" value="NZ_FNEC01000005.1"/>
</dbReference>
<accession>A0A239HWR9</accession>
<reference evidence="4 5" key="2">
    <citation type="submission" date="2017-06" db="EMBL/GenBank/DDBJ databases">
        <authorList>
            <person name="Varghese N."/>
            <person name="Submissions S."/>
        </authorList>
    </citation>
    <scope>NUCLEOTIDE SEQUENCE [LARGE SCALE GENOMIC DNA]</scope>
    <source>
        <strain evidence="4 5">RLD-1</strain>
    </source>
</reference>
<evidence type="ECO:0008006" key="7">
    <source>
        <dbReference type="Google" id="ProtNLM"/>
    </source>
</evidence>
<evidence type="ECO:0000313" key="3">
    <source>
        <dbReference type="EMBL" id="SDI43882.1"/>
    </source>
</evidence>
<feature type="compositionally biased region" description="Gly residues" evidence="1">
    <location>
        <begin position="27"/>
        <end position="46"/>
    </location>
</feature>
<dbReference type="EMBL" id="FZPC01000008">
    <property type="protein sequence ID" value="SNS85691.1"/>
    <property type="molecule type" value="Genomic_DNA"/>
</dbReference>
<evidence type="ECO:0000256" key="2">
    <source>
        <dbReference type="SAM" id="SignalP"/>
    </source>
</evidence>
<dbReference type="Proteomes" id="UP000199693">
    <property type="component" value="Unassembled WGS sequence"/>
</dbReference>
<dbReference type="InterPro" id="IPR045398">
    <property type="entry name" value="DUF6515"/>
</dbReference>
<evidence type="ECO:0000313" key="5">
    <source>
        <dbReference type="Proteomes" id="UP000198309"/>
    </source>
</evidence>
<keyword evidence="5" id="KW-1185">Reference proteome</keyword>
<dbReference type="Pfam" id="PF20125">
    <property type="entry name" value="DUF6515"/>
    <property type="match status" value="1"/>
</dbReference>
<evidence type="ECO:0000313" key="6">
    <source>
        <dbReference type="Proteomes" id="UP000199693"/>
    </source>
</evidence>
<evidence type="ECO:0000313" key="4">
    <source>
        <dbReference type="EMBL" id="SNS85691.1"/>
    </source>
</evidence>
<dbReference type="AlphaFoldDB" id="A0A239HWR9"/>
<organism evidence="3 6">
    <name type="scientific">Pseudomonas delhiensis</name>
    <dbReference type="NCBI Taxonomy" id="366289"/>
    <lineage>
        <taxon>Bacteria</taxon>
        <taxon>Pseudomonadati</taxon>
        <taxon>Pseudomonadota</taxon>
        <taxon>Gammaproteobacteria</taxon>
        <taxon>Pseudomonadales</taxon>
        <taxon>Pseudomonadaceae</taxon>
        <taxon>Pseudomonas</taxon>
    </lineage>
</organism>
<feature type="region of interest" description="Disordered" evidence="1">
    <location>
        <begin position="27"/>
        <end position="205"/>
    </location>
</feature>
<feature type="signal peptide" evidence="2">
    <location>
        <begin position="1"/>
        <end position="24"/>
    </location>
</feature>
<evidence type="ECO:0000256" key="1">
    <source>
        <dbReference type="SAM" id="MobiDB-lite"/>
    </source>
</evidence>
<dbReference type="EMBL" id="FNEC01000005">
    <property type="protein sequence ID" value="SDI43882.1"/>
    <property type="molecule type" value="Genomic_DNA"/>
</dbReference>
<reference evidence="3 6" key="1">
    <citation type="submission" date="2016-10" db="EMBL/GenBank/DDBJ databases">
        <authorList>
            <person name="de Groot N.N."/>
        </authorList>
    </citation>
    <scope>NUCLEOTIDE SEQUENCE [LARGE SCALE GENOMIC DNA]</scope>
    <source>
        <strain evidence="3 6">CCM 7361</strain>
    </source>
</reference>
<dbReference type="Proteomes" id="UP000198309">
    <property type="component" value="Unassembled WGS sequence"/>
</dbReference>
<feature type="compositionally biased region" description="Polar residues" evidence="1">
    <location>
        <begin position="101"/>
        <end position="120"/>
    </location>
</feature>